<organism evidence="8 9">
    <name type="scientific">Leptotrombidium deliense</name>
    <dbReference type="NCBI Taxonomy" id="299467"/>
    <lineage>
        <taxon>Eukaryota</taxon>
        <taxon>Metazoa</taxon>
        <taxon>Ecdysozoa</taxon>
        <taxon>Arthropoda</taxon>
        <taxon>Chelicerata</taxon>
        <taxon>Arachnida</taxon>
        <taxon>Acari</taxon>
        <taxon>Acariformes</taxon>
        <taxon>Trombidiformes</taxon>
        <taxon>Prostigmata</taxon>
        <taxon>Anystina</taxon>
        <taxon>Parasitengona</taxon>
        <taxon>Trombiculoidea</taxon>
        <taxon>Trombiculidae</taxon>
        <taxon>Leptotrombidium</taxon>
    </lineage>
</organism>
<evidence type="ECO:0000256" key="5">
    <source>
        <dbReference type="ARBA" id="ARBA00023242"/>
    </source>
</evidence>
<dbReference type="SUPFAM" id="SSF48371">
    <property type="entry name" value="ARM repeat"/>
    <property type="match status" value="1"/>
</dbReference>
<evidence type="ECO:0000313" key="9">
    <source>
        <dbReference type="Proteomes" id="UP000288716"/>
    </source>
</evidence>
<evidence type="ECO:0000256" key="4">
    <source>
        <dbReference type="ARBA" id="ARBA00023163"/>
    </source>
</evidence>
<dbReference type="InterPro" id="IPR037796">
    <property type="entry name" value="TAF6"/>
</dbReference>
<dbReference type="GO" id="GO:0016251">
    <property type="term" value="F:RNA polymerase II general transcription initiation factor activity"/>
    <property type="evidence" value="ECO:0007669"/>
    <property type="project" value="InterPro"/>
</dbReference>
<comment type="similarity">
    <text evidence="2">Belongs to the TAF6 family.</text>
</comment>
<dbReference type="VEuPathDB" id="VectorBase:LDEU004452"/>
<comment type="subcellular location">
    <subcellularLocation>
        <location evidence="1">Nucleus</location>
    </subcellularLocation>
</comment>
<dbReference type="STRING" id="299467.A0A443SJ86"/>
<evidence type="ECO:0000256" key="3">
    <source>
        <dbReference type="ARBA" id="ARBA00023015"/>
    </source>
</evidence>
<dbReference type="GO" id="GO:0000124">
    <property type="term" value="C:SAGA complex"/>
    <property type="evidence" value="ECO:0007669"/>
    <property type="project" value="InterPro"/>
</dbReference>
<accession>A0A443SJ86</accession>
<name>A0A443SJ86_9ACAR</name>
<dbReference type="SUPFAM" id="SSF47113">
    <property type="entry name" value="Histone-fold"/>
    <property type="match status" value="1"/>
</dbReference>
<dbReference type="AlphaFoldDB" id="A0A443SJ86"/>
<dbReference type="InterPro" id="IPR009072">
    <property type="entry name" value="Histone-fold"/>
</dbReference>
<feature type="region of interest" description="Disordered" evidence="6">
    <location>
        <begin position="521"/>
        <end position="540"/>
    </location>
</feature>
<dbReference type="InterPro" id="IPR004823">
    <property type="entry name" value="TAF_TATA-bd_Histone-like_dom"/>
</dbReference>
<dbReference type="GO" id="GO:0003713">
    <property type="term" value="F:transcription coactivator activity"/>
    <property type="evidence" value="ECO:0007669"/>
    <property type="project" value="TreeGrafter"/>
</dbReference>
<dbReference type="Proteomes" id="UP000288716">
    <property type="component" value="Unassembled WGS sequence"/>
</dbReference>
<dbReference type="CDD" id="cd08050">
    <property type="entry name" value="TAF6C"/>
    <property type="match status" value="1"/>
</dbReference>
<dbReference type="PANTHER" id="PTHR10221:SF22">
    <property type="entry name" value="TAF6-LIKE RNA POLYMERASE II P300_CBP-ASSOCIATED FACTOR-ASSOCIATED FACTOR 65 KDA SUBUNIT 6L"/>
    <property type="match status" value="1"/>
</dbReference>
<dbReference type="Gene3D" id="1.10.20.10">
    <property type="entry name" value="Histone, subunit A"/>
    <property type="match status" value="1"/>
</dbReference>
<dbReference type="GO" id="GO:0051123">
    <property type="term" value="P:RNA polymerase II preinitiation complex assembly"/>
    <property type="evidence" value="ECO:0007669"/>
    <property type="project" value="TreeGrafter"/>
</dbReference>
<dbReference type="PANTHER" id="PTHR10221">
    <property type="entry name" value="TRANSCRIPTION INITIATION FACTOR TFIID SUBUNIT 6"/>
    <property type="match status" value="1"/>
</dbReference>
<evidence type="ECO:0000259" key="7">
    <source>
        <dbReference type="SMART" id="SM00803"/>
    </source>
</evidence>
<dbReference type="GO" id="GO:0005669">
    <property type="term" value="C:transcription factor TFIID complex"/>
    <property type="evidence" value="ECO:0007669"/>
    <property type="project" value="InterPro"/>
</dbReference>
<dbReference type="EMBL" id="NCKV01001902">
    <property type="protein sequence ID" value="RWS27588.1"/>
    <property type="molecule type" value="Genomic_DNA"/>
</dbReference>
<gene>
    <name evidence="8" type="ORF">B4U80_12856</name>
</gene>
<dbReference type="Pfam" id="PF07571">
    <property type="entry name" value="TAF6_C"/>
    <property type="match status" value="1"/>
</dbReference>
<evidence type="ECO:0000256" key="6">
    <source>
        <dbReference type="SAM" id="MobiDB-lite"/>
    </source>
</evidence>
<sequence length="586" mass="66386">MEEKTEEDRKYIIFNTDSIKTFSEASGNTNIDEKVYLLLSEDISYRIREVVNNAAQIMKHSKRKKLTTNDINKSLKWSHCKPVYGYSDETKTGSVVHIPEANVFCVEDKELDVLATACQIVGTNEEVELKNVSPHLSVDWLSVEGKIKDSCLDGNVHESVNEDSRVIINYYETVALTVLNGDKVAFNAILRDVATNSRVQRILSHLISFISLCIKRLSNDLKLLRRFILLITSLFKNRHLYLYTEPYLLMLTHSVLFCVIEPLTSQSNPSSDHWSLRESSAYFLADILSEWNSPFIASSAVNMIVNTLVDCIKDTTKPFASHFGVIVTFKALGYEYIEEYLFPNMKNFVSHLSVALNNDNISYAKTKMDAQKVYGALWDVSVLYLQVSAINALSGSSNDCNSIYDQFSDYFGDSLSACIAIDCEKLCKLLYKKRSPEVVTHLFASTEREQTGEQLLDAFYEIPFEESHSNSCGSNYNSEDDHSMESEVDKERITIDGDLLIKSTISDPTLGIKLTIKKVRRAQESSDSDSTTKSSKRKKAVKKYKEPCEPVFEECCLKSRIIRISIPGNHYFASRPTTNGNHYVSF</sequence>
<dbReference type="GO" id="GO:0046982">
    <property type="term" value="F:protein heterodimerization activity"/>
    <property type="evidence" value="ECO:0007669"/>
    <property type="project" value="InterPro"/>
</dbReference>
<dbReference type="SMART" id="SM00803">
    <property type="entry name" value="TAF"/>
    <property type="match status" value="1"/>
</dbReference>
<dbReference type="InterPro" id="IPR016024">
    <property type="entry name" value="ARM-type_fold"/>
</dbReference>
<comment type="caution">
    <text evidence="8">The sequence shown here is derived from an EMBL/GenBank/DDBJ whole genome shotgun (WGS) entry which is preliminary data.</text>
</comment>
<keyword evidence="3" id="KW-0805">Transcription regulation</keyword>
<keyword evidence="9" id="KW-1185">Reference proteome</keyword>
<keyword evidence="5" id="KW-0539">Nucleus</keyword>
<dbReference type="InterPro" id="IPR046344">
    <property type="entry name" value="TAF6_C_sf"/>
</dbReference>
<feature type="domain" description="TATA box binding protein associated factor (TAF) histone-like fold" evidence="7">
    <location>
        <begin position="12"/>
        <end position="76"/>
    </location>
</feature>
<protein>
    <submittedName>
        <fullName evidence="8">TAF6-like RNA polymerase II p300/CBP-associated factor-associated factor 65 kDa subunit 6L</fullName>
    </submittedName>
</protein>
<dbReference type="GO" id="GO:0046695">
    <property type="term" value="C:SLIK (SAGA-like) complex"/>
    <property type="evidence" value="ECO:0007669"/>
    <property type="project" value="InterPro"/>
</dbReference>
<evidence type="ECO:0000256" key="2">
    <source>
        <dbReference type="ARBA" id="ARBA00007688"/>
    </source>
</evidence>
<dbReference type="Pfam" id="PF02969">
    <property type="entry name" value="TAF"/>
    <property type="match status" value="1"/>
</dbReference>
<dbReference type="CDD" id="cd22932">
    <property type="entry name" value="HFD_TAF6L"/>
    <property type="match status" value="1"/>
</dbReference>
<dbReference type="OrthoDB" id="6621890at2759"/>
<dbReference type="Gene3D" id="1.25.40.770">
    <property type="entry name" value="TAF6, C-terminal HEAT repeat domain"/>
    <property type="match status" value="1"/>
</dbReference>
<dbReference type="InterPro" id="IPR011442">
    <property type="entry name" value="TAF6_C"/>
</dbReference>
<reference evidence="8 9" key="1">
    <citation type="journal article" date="2018" name="Gigascience">
        <title>Genomes of trombidid mites reveal novel predicted allergens and laterally-transferred genes associated with secondary metabolism.</title>
        <authorList>
            <person name="Dong X."/>
            <person name="Chaisiri K."/>
            <person name="Xia D."/>
            <person name="Armstrong S.D."/>
            <person name="Fang Y."/>
            <person name="Donnelly M.J."/>
            <person name="Kadowaki T."/>
            <person name="McGarry J.W."/>
            <person name="Darby A.C."/>
            <person name="Makepeace B.L."/>
        </authorList>
    </citation>
    <scope>NUCLEOTIDE SEQUENCE [LARGE SCALE GENOMIC DNA]</scope>
    <source>
        <strain evidence="8">UoL-UT</strain>
    </source>
</reference>
<evidence type="ECO:0000256" key="1">
    <source>
        <dbReference type="ARBA" id="ARBA00004123"/>
    </source>
</evidence>
<evidence type="ECO:0000313" key="8">
    <source>
        <dbReference type="EMBL" id="RWS27588.1"/>
    </source>
</evidence>
<keyword evidence="4" id="KW-0804">Transcription</keyword>
<proteinExistence type="inferred from homology"/>